<sequence>MTATDLRSDDTRLELPRPQHHALRGGGVEVSVMSAPDRLPEILHWGAPLGAADREELVLSSRRQVSPSALDAEWPITLLPSEHDGWEGRPGFAAHRSGRICLPRWTVVAIDGDETELLVTARAEGLELRTEMRLDDAGVLRVTHEIRNTGDDDLELLALETTMPVGDLAADALDFSGRWTRERSPQRSRLLEGSRVRESRRGRTGHDSPLLLALGTSDFGDRTGEVWAAHLAWSADSVYRQDALPEAPTLLGAGPLLRAGEVVLAPGDRFRAPTAVFVWSDRGLDGIGARLHSSLRTRDGHPSTRPVTLNTWEAVYFHHDIDRLRTLAETASDIGVERFVLDDGWFRGRRSDVAGLGDWSVDAEIWPHGLHPLADEVRSLGMQFGLWFEPEMVNVDSDLAREHPDWLLQDPDAGVRTWRNQYVLDVANPAVFAYLRDSISSVVSEYELDYIKWDQNRDLIEAVHDGRAAVHRHTLAVYELLDAVRRAHPGLEIEACASGGARVDLGVLEHTDRVWASDTNDPIERLDIQRWTELLLPLELIGSHVGPPVTHTTRRETGLGLRIAVALFGSFGIEWDITECSPDELDQMRDGIAAYRRLRGLLHSGVLAHPEGGDEGLRVTSVTSPDASRAVIRVARVTSSDRALPRLLRIPDLDPEAQYLVRPVPELRMPRAIEPTPPPWMDRGHVVLTGAALAQRGIRLPLLGPGQALVLEAERVPAED</sequence>
<dbReference type="Gene3D" id="3.20.20.70">
    <property type="entry name" value="Aldolase class I"/>
    <property type="match status" value="1"/>
</dbReference>
<dbReference type="PANTHER" id="PTHR43053:SF3">
    <property type="entry name" value="ALPHA-GALACTOSIDASE C-RELATED"/>
    <property type="match status" value="1"/>
</dbReference>
<keyword evidence="8" id="KW-1185">Reference proteome</keyword>
<reference evidence="7 8" key="1">
    <citation type="submission" date="2021-06" db="EMBL/GenBank/DDBJ databases">
        <title>Genome-based taxonomic framework of Microbacterium strains isolated from marine environment, the description of four new species and reclassification of four preexisting species.</title>
        <authorList>
            <person name="Lee S.D."/>
            <person name="Kim S.-M."/>
            <person name="Byeon Y.-S."/>
            <person name="Yang H.L."/>
            <person name="Kim I.S."/>
        </authorList>
    </citation>
    <scope>NUCLEOTIDE SEQUENCE [LARGE SCALE GENOMIC DNA]</scope>
    <source>
        <strain evidence="7 8">KACC 14465</strain>
    </source>
</reference>
<dbReference type="InterPro" id="IPR013785">
    <property type="entry name" value="Aldolase_TIM"/>
</dbReference>
<gene>
    <name evidence="7" type="ORF">KV395_14770</name>
</gene>
<evidence type="ECO:0000256" key="1">
    <source>
        <dbReference type="ARBA" id="ARBA00001255"/>
    </source>
</evidence>
<evidence type="ECO:0000256" key="3">
    <source>
        <dbReference type="ARBA" id="ARBA00022801"/>
    </source>
</evidence>
<dbReference type="Pfam" id="PF16875">
    <property type="entry name" value="Glyco_hydro_36N"/>
    <property type="match status" value="1"/>
</dbReference>
<name>A0ABY7XTF9_MICLT</name>
<evidence type="ECO:0000256" key="2">
    <source>
        <dbReference type="ARBA" id="ARBA00012755"/>
    </source>
</evidence>
<feature type="domain" description="Glycosyl hydrolase family 36 C-terminal" evidence="5">
    <location>
        <begin position="620"/>
        <end position="710"/>
    </location>
</feature>
<dbReference type="SUPFAM" id="SSF51445">
    <property type="entry name" value="(Trans)glycosidases"/>
    <property type="match status" value="1"/>
</dbReference>
<dbReference type="InterPro" id="IPR000111">
    <property type="entry name" value="Glyco_hydro_27/36_CS"/>
</dbReference>
<dbReference type="CDD" id="cd14791">
    <property type="entry name" value="GH36"/>
    <property type="match status" value="1"/>
</dbReference>
<dbReference type="InterPro" id="IPR017853">
    <property type="entry name" value="GH"/>
</dbReference>
<dbReference type="PROSITE" id="PS00512">
    <property type="entry name" value="ALPHA_GALACTOSIDASE"/>
    <property type="match status" value="1"/>
</dbReference>
<dbReference type="InterPro" id="IPR031704">
    <property type="entry name" value="Glyco_hydro_36_N"/>
</dbReference>
<dbReference type="EC" id="3.2.1.22" evidence="2"/>
<dbReference type="InterPro" id="IPR031705">
    <property type="entry name" value="Glyco_hydro_36_C"/>
</dbReference>
<comment type="catalytic activity">
    <reaction evidence="1">
        <text>Hydrolysis of terminal, non-reducing alpha-D-galactose residues in alpha-D-galactosides, including galactose oligosaccharides, galactomannans and galactolipids.</text>
        <dbReference type="EC" id="3.2.1.22"/>
    </reaction>
</comment>
<dbReference type="InterPro" id="IPR002252">
    <property type="entry name" value="Glyco_hydro_36"/>
</dbReference>
<dbReference type="InterPro" id="IPR050985">
    <property type="entry name" value="Alpha-glycosidase_related"/>
</dbReference>
<keyword evidence="4" id="KW-0326">Glycosidase</keyword>
<evidence type="ECO:0000313" key="7">
    <source>
        <dbReference type="EMBL" id="WDM44433.1"/>
    </source>
</evidence>
<evidence type="ECO:0000256" key="4">
    <source>
        <dbReference type="ARBA" id="ARBA00023295"/>
    </source>
</evidence>
<dbReference type="InterPro" id="IPR038417">
    <property type="entry name" value="Alpga-gal_N_sf"/>
</dbReference>
<dbReference type="EMBL" id="CP078075">
    <property type="protein sequence ID" value="WDM44433.1"/>
    <property type="molecule type" value="Genomic_DNA"/>
</dbReference>
<evidence type="ECO:0000259" key="6">
    <source>
        <dbReference type="Pfam" id="PF16875"/>
    </source>
</evidence>
<dbReference type="PANTHER" id="PTHR43053">
    <property type="entry name" value="GLYCOSIDASE FAMILY 31"/>
    <property type="match status" value="1"/>
</dbReference>
<evidence type="ECO:0000259" key="5">
    <source>
        <dbReference type="Pfam" id="PF16874"/>
    </source>
</evidence>
<proteinExistence type="predicted"/>
<dbReference type="PRINTS" id="PR00743">
    <property type="entry name" value="GLHYDRLASE36"/>
</dbReference>
<accession>A0ABY7XTF9</accession>
<dbReference type="InterPro" id="IPR013780">
    <property type="entry name" value="Glyco_hydro_b"/>
</dbReference>
<protein>
    <recommendedName>
        <fullName evidence="2">alpha-galactosidase</fullName>
        <ecNumber evidence="2">3.2.1.22</ecNumber>
    </recommendedName>
</protein>
<dbReference type="Pfam" id="PF16874">
    <property type="entry name" value="Glyco_hydro_36C"/>
    <property type="match status" value="1"/>
</dbReference>
<feature type="domain" description="Glycosyl hydrolase family 36 N-terminal" evidence="6">
    <location>
        <begin position="39"/>
        <end position="248"/>
    </location>
</feature>
<dbReference type="Gene3D" id="2.60.40.1180">
    <property type="entry name" value="Golgi alpha-mannosidase II"/>
    <property type="match status" value="1"/>
</dbReference>
<organism evidence="7 8">
    <name type="scientific">Microbacterium luteolum</name>
    <name type="common">Aureobacterium luteolum</name>
    <dbReference type="NCBI Taxonomy" id="69367"/>
    <lineage>
        <taxon>Bacteria</taxon>
        <taxon>Bacillati</taxon>
        <taxon>Actinomycetota</taxon>
        <taxon>Actinomycetes</taxon>
        <taxon>Micrococcales</taxon>
        <taxon>Microbacteriaceae</taxon>
        <taxon>Microbacterium</taxon>
    </lineage>
</organism>
<dbReference type="Gene3D" id="2.70.98.60">
    <property type="entry name" value="alpha-galactosidase from lactobacil brevis"/>
    <property type="match status" value="1"/>
</dbReference>
<keyword evidence="3" id="KW-0378">Hydrolase</keyword>
<evidence type="ECO:0000313" key="8">
    <source>
        <dbReference type="Proteomes" id="UP001215097"/>
    </source>
</evidence>
<dbReference type="Pfam" id="PF02065">
    <property type="entry name" value="Melibiase"/>
    <property type="match status" value="1"/>
</dbReference>
<dbReference type="Proteomes" id="UP001215097">
    <property type="component" value="Chromosome"/>
</dbReference>